<sequence length="293" mass="33523">MARTGQKRPRKHISKSERKNLRLWAEGARESVLIPHLDGYSAALDGGRLTERKYWKHVCKEFHMRVDWKTLDHEEPVLAEWDPAAPVVTEKLPDDQAVLKAEHVSELNRRIRQWFLYRIRRVRKRRTSTGLDPTKDPYAILLAKLSGITAPPKARQLYQQFMRESYTEKIAPVVAEKRDAYIKALKDGPSQTPEACQRCIKGVGDFMGPILQGVFSYTGLHSTLILGGPMPLYGRQLRTTHVLFGQNKTAKADHWPQWDKPRFAANVQNFKGEYLKTAFGGQGISPMQPEQPL</sequence>
<protein>
    <submittedName>
        <fullName evidence="1">Uncharacterized protein</fullName>
    </submittedName>
</protein>
<proteinExistence type="predicted"/>
<dbReference type="EMBL" id="JARKIE010000013">
    <property type="protein sequence ID" value="KAJ7703324.1"/>
    <property type="molecule type" value="Genomic_DNA"/>
</dbReference>
<name>A0AAD7DZH5_MYCRO</name>
<comment type="caution">
    <text evidence="1">The sequence shown here is derived from an EMBL/GenBank/DDBJ whole genome shotgun (WGS) entry which is preliminary data.</text>
</comment>
<accession>A0AAD7DZH5</accession>
<reference evidence="1" key="1">
    <citation type="submission" date="2023-03" db="EMBL/GenBank/DDBJ databases">
        <title>Massive genome expansion in bonnet fungi (Mycena s.s.) driven by repeated elements and novel gene families across ecological guilds.</title>
        <authorList>
            <consortium name="Lawrence Berkeley National Laboratory"/>
            <person name="Harder C.B."/>
            <person name="Miyauchi S."/>
            <person name="Viragh M."/>
            <person name="Kuo A."/>
            <person name="Thoen E."/>
            <person name="Andreopoulos B."/>
            <person name="Lu D."/>
            <person name="Skrede I."/>
            <person name="Drula E."/>
            <person name="Henrissat B."/>
            <person name="Morin E."/>
            <person name="Kohler A."/>
            <person name="Barry K."/>
            <person name="LaButti K."/>
            <person name="Morin E."/>
            <person name="Salamov A."/>
            <person name="Lipzen A."/>
            <person name="Mereny Z."/>
            <person name="Hegedus B."/>
            <person name="Baldrian P."/>
            <person name="Stursova M."/>
            <person name="Weitz H."/>
            <person name="Taylor A."/>
            <person name="Grigoriev I.V."/>
            <person name="Nagy L.G."/>
            <person name="Martin F."/>
            <person name="Kauserud H."/>
        </authorList>
    </citation>
    <scope>NUCLEOTIDE SEQUENCE</scope>
    <source>
        <strain evidence="1">CBHHK067</strain>
    </source>
</reference>
<dbReference type="AlphaFoldDB" id="A0AAD7DZH5"/>
<evidence type="ECO:0000313" key="1">
    <source>
        <dbReference type="EMBL" id="KAJ7703324.1"/>
    </source>
</evidence>
<dbReference type="Proteomes" id="UP001221757">
    <property type="component" value="Unassembled WGS sequence"/>
</dbReference>
<evidence type="ECO:0000313" key="2">
    <source>
        <dbReference type="Proteomes" id="UP001221757"/>
    </source>
</evidence>
<organism evidence="1 2">
    <name type="scientific">Mycena rosella</name>
    <name type="common">Pink bonnet</name>
    <name type="synonym">Agaricus rosellus</name>
    <dbReference type="NCBI Taxonomy" id="1033263"/>
    <lineage>
        <taxon>Eukaryota</taxon>
        <taxon>Fungi</taxon>
        <taxon>Dikarya</taxon>
        <taxon>Basidiomycota</taxon>
        <taxon>Agaricomycotina</taxon>
        <taxon>Agaricomycetes</taxon>
        <taxon>Agaricomycetidae</taxon>
        <taxon>Agaricales</taxon>
        <taxon>Marasmiineae</taxon>
        <taxon>Mycenaceae</taxon>
        <taxon>Mycena</taxon>
    </lineage>
</organism>
<keyword evidence="2" id="KW-1185">Reference proteome</keyword>
<gene>
    <name evidence="1" type="ORF">B0H17DRAFT_1194511</name>
</gene>